<gene>
    <name evidence="1" type="ORF">CHM34_06755</name>
</gene>
<dbReference type="AlphaFoldDB" id="A0A235B884"/>
<comment type="caution">
    <text evidence="1">The sequence shown here is derived from an EMBL/GenBank/DDBJ whole genome shotgun (WGS) entry which is preliminary data.</text>
</comment>
<dbReference type="RefSeq" id="WP_094263825.1">
    <property type="nucleotide sequence ID" value="NZ_NOWF01000003.1"/>
</dbReference>
<evidence type="ECO:0000313" key="2">
    <source>
        <dbReference type="Proteomes" id="UP000215459"/>
    </source>
</evidence>
<protein>
    <recommendedName>
        <fullName evidence="3">HNH nuclease domain-containing protein</fullName>
    </recommendedName>
</protein>
<dbReference type="OrthoDB" id="962665at2"/>
<proteinExistence type="predicted"/>
<reference evidence="1 2" key="1">
    <citation type="submission" date="2017-07" db="EMBL/GenBank/DDBJ databases">
        <title>The genome sequence of Paludifilum halophilum highlights mechanisms for microbial adaptation to high salt environemnts.</title>
        <authorList>
            <person name="Belbahri L."/>
        </authorList>
    </citation>
    <scope>NUCLEOTIDE SEQUENCE [LARGE SCALE GENOMIC DNA]</scope>
    <source>
        <strain evidence="1 2">DSM 102817</strain>
    </source>
</reference>
<keyword evidence="2" id="KW-1185">Reference proteome</keyword>
<dbReference type="Proteomes" id="UP000215459">
    <property type="component" value="Unassembled WGS sequence"/>
</dbReference>
<dbReference type="EMBL" id="NOWF01000003">
    <property type="protein sequence ID" value="OYD08520.1"/>
    <property type="molecule type" value="Genomic_DNA"/>
</dbReference>
<evidence type="ECO:0000313" key="1">
    <source>
        <dbReference type="EMBL" id="OYD08520.1"/>
    </source>
</evidence>
<name>A0A235B884_9BACL</name>
<sequence length="426" mass="48743">MNKELYVEKYRGKRWSRERVEDALAVYLPGWSIREPEWVPANGEDKAPLCCPEGHSVDRFVRDLAKDCGCRECKDEHVRREMANRFIAALEADGYTALFGVEDYVNSHQNLPTVCPAGNEYDTTSASFVNNCRRCKCSGCWSARGPRKRTKWTPESITAALLERGLEALEEPRGVMGRIRISCLAPGCGWEGVRMPQEYLYGRGSCPRCAGREKGSTDSYREELRKKGWDLPEGVGYVMSQTLIPHICPEGHVTLKSPDAWRQGRGCRECKNEGQSRRTRGVNLVTGDKLTAEELAELEESRRSSEYRRWRRNVLARDNERCVLCGSTREPQAHHLFSFAKYRDYRYEEGNGVTLCARHHLSRYEGSFHAVHGQDGRSVPGQFLEYLDNYIANNPDADKGRLFYVRKKVERLIERVECAEIQKEAV</sequence>
<organism evidence="1 2">
    <name type="scientific">Paludifilum halophilum</name>
    <dbReference type="NCBI Taxonomy" id="1642702"/>
    <lineage>
        <taxon>Bacteria</taxon>
        <taxon>Bacillati</taxon>
        <taxon>Bacillota</taxon>
        <taxon>Bacilli</taxon>
        <taxon>Bacillales</taxon>
        <taxon>Thermoactinomycetaceae</taxon>
        <taxon>Paludifilum</taxon>
    </lineage>
</organism>
<evidence type="ECO:0008006" key="3">
    <source>
        <dbReference type="Google" id="ProtNLM"/>
    </source>
</evidence>
<accession>A0A235B884</accession>
<dbReference type="Gene3D" id="1.10.30.50">
    <property type="match status" value="1"/>
</dbReference>